<proteinExistence type="predicted"/>
<protein>
    <submittedName>
        <fullName evidence="1">Uncharacterized protein</fullName>
    </submittedName>
</protein>
<reference evidence="1" key="1">
    <citation type="submission" date="2024-07" db="EMBL/GenBank/DDBJ databases">
        <authorList>
            <person name="Li J."/>
            <person name="Wei H."/>
            <person name="Ma J."/>
        </authorList>
    </citation>
    <scope>NUCLEOTIDE SEQUENCE</scope>
    <source>
        <strain evidence="1">AMU7</strain>
    </source>
</reference>
<organism evidence="1">
    <name type="scientific">Paenarthrobacter sp. AMU7</name>
    <dbReference type="NCBI Taxonomy" id="3162492"/>
    <lineage>
        <taxon>Bacteria</taxon>
        <taxon>Bacillati</taxon>
        <taxon>Actinomycetota</taxon>
        <taxon>Actinomycetes</taxon>
        <taxon>Micrococcales</taxon>
        <taxon>Micrococcaceae</taxon>
        <taxon>Paenarthrobacter</taxon>
    </lineage>
</organism>
<name>A0AB39YPB8_9MICC</name>
<dbReference type="AlphaFoldDB" id="A0AB39YPB8"/>
<evidence type="ECO:0000313" key="1">
    <source>
        <dbReference type="EMBL" id="XDV71654.1"/>
    </source>
</evidence>
<dbReference type="RefSeq" id="WP_369745615.1">
    <property type="nucleotide sequence ID" value="NZ_CP165735.1"/>
</dbReference>
<gene>
    <name evidence="1" type="ORF">ABQM86_00230</name>
</gene>
<sequence length="407" mass="45849">MSYDLAVYLPKALDVETLTALVDASPGLQLEESAGGSAAGPQNWHILRGKKAAYCFTLEGSYLVEPEDVPHEVTAAVLGARVMYSIMVEGSNAASIPHAVRFAKRLAKEANGAAQDLQTEEIWPKTSNRAAARPERDTMIDIVEVRWYHLMDEVRDDLPQRYLDLARQYLPEALPKRFGSYEPLQGNLARDGDEAFVKFFAEDKDVFAVGTFPTAGIYFTGIFGGHMNQDRPIREGDVQAVSLKIHRVALEDPRWQEALERFFVAMAIELRSFYAAAEVDSGWGWNGRSLWCYASKPSLYYQKEAWGRWLGLSPHPVWMAWFSSLYSGLVRPHLQGAVQEYPEGFVHRFGDEPLGREEIIERWPTAAEWVPTELTGEVGQPESRFADVMPERLTQMLVPPPLKPDRT</sequence>
<dbReference type="EMBL" id="CP165735">
    <property type="protein sequence ID" value="XDV71654.1"/>
    <property type="molecule type" value="Genomic_DNA"/>
</dbReference>
<accession>A0AB39YPB8</accession>